<dbReference type="OrthoDB" id="7470921at2"/>
<accession>A0A6N7YZX7</accession>
<keyword evidence="4" id="KW-1185">Reference proteome</keyword>
<dbReference type="PANTHER" id="PTHR34075:SF5">
    <property type="entry name" value="BLR3430 PROTEIN"/>
    <property type="match status" value="1"/>
</dbReference>
<evidence type="ECO:0000259" key="1">
    <source>
        <dbReference type="Pfam" id="PF01796"/>
    </source>
</evidence>
<name>A0A6N7YZX7_9PSEU</name>
<protein>
    <recommendedName>
        <fullName evidence="5">DNA-binding protein</fullName>
    </recommendedName>
</protein>
<evidence type="ECO:0008006" key="5">
    <source>
        <dbReference type="Google" id="ProtNLM"/>
    </source>
</evidence>
<evidence type="ECO:0000259" key="2">
    <source>
        <dbReference type="Pfam" id="PF12172"/>
    </source>
</evidence>
<dbReference type="InterPro" id="IPR012340">
    <property type="entry name" value="NA-bd_OB-fold"/>
</dbReference>
<dbReference type="EMBL" id="WMBA01000003">
    <property type="protein sequence ID" value="MTD53041.1"/>
    <property type="molecule type" value="Genomic_DNA"/>
</dbReference>
<dbReference type="AlphaFoldDB" id="A0A6N7YZX7"/>
<evidence type="ECO:0000313" key="4">
    <source>
        <dbReference type="Proteomes" id="UP000440096"/>
    </source>
</evidence>
<dbReference type="Pfam" id="PF12172">
    <property type="entry name" value="zf-ChsH2"/>
    <property type="match status" value="1"/>
</dbReference>
<feature type="domain" description="ChsH2 C-terminal OB-fold" evidence="1">
    <location>
        <begin position="53"/>
        <end position="119"/>
    </location>
</feature>
<proteinExistence type="predicted"/>
<feature type="domain" description="ChsH2 rubredoxin-like zinc ribbon" evidence="2">
    <location>
        <begin position="16"/>
        <end position="51"/>
    </location>
</feature>
<gene>
    <name evidence="3" type="ORF">GKO32_03475</name>
</gene>
<dbReference type="SUPFAM" id="SSF50249">
    <property type="entry name" value="Nucleic acid-binding proteins"/>
    <property type="match status" value="1"/>
</dbReference>
<evidence type="ECO:0000313" key="3">
    <source>
        <dbReference type="EMBL" id="MTD53041.1"/>
    </source>
</evidence>
<dbReference type="InterPro" id="IPR052513">
    <property type="entry name" value="Thioester_dehydratase-like"/>
</dbReference>
<organism evidence="3 4">
    <name type="scientific">Amycolatopsis pithecellobii</name>
    <dbReference type="NCBI Taxonomy" id="664692"/>
    <lineage>
        <taxon>Bacteria</taxon>
        <taxon>Bacillati</taxon>
        <taxon>Actinomycetota</taxon>
        <taxon>Actinomycetes</taxon>
        <taxon>Pseudonocardiales</taxon>
        <taxon>Pseudonocardiaceae</taxon>
        <taxon>Amycolatopsis</taxon>
    </lineage>
</organism>
<comment type="caution">
    <text evidence="3">The sequence shown here is derived from an EMBL/GenBank/DDBJ whole genome shotgun (WGS) entry which is preliminary data.</text>
</comment>
<dbReference type="Pfam" id="PF01796">
    <property type="entry name" value="OB_ChsH2_C"/>
    <property type="match status" value="1"/>
</dbReference>
<sequence>MINPPDRHDPELEPFWDGTDQDELRVQHCAACGTFRWPPRPACAHCGSLDTEWVQAPGRGELFSWTVVARSTLPDFVDQVPYAVGVVALDGLPVRMIGKIETDDPWGLRVGMPVTAVFRNHASGVRLAVWELR</sequence>
<dbReference type="InterPro" id="IPR002878">
    <property type="entry name" value="ChsH2_C"/>
</dbReference>
<reference evidence="3 4" key="1">
    <citation type="submission" date="2019-11" db="EMBL/GenBank/DDBJ databases">
        <title>Draft genome of Amycolatopsis RM579.</title>
        <authorList>
            <person name="Duangmal K."/>
            <person name="Mingma R."/>
        </authorList>
    </citation>
    <scope>NUCLEOTIDE SEQUENCE [LARGE SCALE GENOMIC DNA]</scope>
    <source>
        <strain evidence="3 4">RM579</strain>
    </source>
</reference>
<dbReference type="InterPro" id="IPR022002">
    <property type="entry name" value="ChsH2_Znr"/>
</dbReference>
<dbReference type="PANTHER" id="PTHR34075">
    <property type="entry name" value="BLR3430 PROTEIN"/>
    <property type="match status" value="1"/>
</dbReference>
<dbReference type="RefSeq" id="WP_154755286.1">
    <property type="nucleotide sequence ID" value="NZ_WMBA01000003.1"/>
</dbReference>
<dbReference type="Proteomes" id="UP000440096">
    <property type="component" value="Unassembled WGS sequence"/>
</dbReference>
<dbReference type="Gene3D" id="6.10.30.10">
    <property type="match status" value="1"/>
</dbReference>